<name>A0A269TK30_9BACT</name>
<evidence type="ECO:0000256" key="1">
    <source>
        <dbReference type="SAM" id="MobiDB-lite"/>
    </source>
</evidence>
<evidence type="ECO:0000313" key="2">
    <source>
        <dbReference type="EMBL" id="PAK21717.1"/>
    </source>
</evidence>
<dbReference type="EMBL" id="NQNY01000001">
    <property type="protein sequence ID" value="PAK21717.1"/>
    <property type="molecule type" value="Genomic_DNA"/>
</dbReference>
<proteinExistence type="predicted"/>
<sequence length="149" mass="17403">MKKNETYKDSKSASKAIDATFANHENITIDCEDKEKDLRVCMVYSDQPKQTTTKTPIKKMTINDLALLVIQFQTKQDEFNKKVEAFMDRQVEFNKKQEEANAKQDEFNKKQEEANAKQEKFNEWVYDAVTGLKKDVKRIDGVLEKNNLK</sequence>
<gene>
    <name evidence="2" type="ORF">CJJ23_00010</name>
</gene>
<comment type="caution">
    <text evidence="2">The sequence shown here is derived from an EMBL/GenBank/DDBJ whole genome shotgun (WGS) entry which is preliminary data.</text>
</comment>
<organism evidence="2 3">
    <name type="scientific">Mycoplasmopsis agassizii</name>
    <dbReference type="NCBI Taxonomy" id="33922"/>
    <lineage>
        <taxon>Bacteria</taxon>
        <taxon>Bacillati</taxon>
        <taxon>Mycoplasmatota</taxon>
        <taxon>Mycoplasmoidales</taxon>
        <taxon>Metamycoplasmataceae</taxon>
        <taxon>Mycoplasmopsis</taxon>
    </lineage>
</organism>
<dbReference type="Proteomes" id="UP000216943">
    <property type="component" value="Unassembled WGS sequence"/>
</dbReference>
<feature type="region of interest" description="Disordered" evidence="1">
    <location>
        <begin position="97"/>
        <end position="116"/>
    </location>
</feature>
<reference evidence="3" key="1">
    <citation type="submission" date="2017-08" db="EMBL/GenBank/DDBJ databases">
        <authorList>
            <person name="Alvarez-Ponce D."/>
            <person name="Weitzman C.L."/>
            <person name="Tillett R.L."/>
            <person name="Sandmeier F.C."/>
            <person name="Tracy C.R."/>
        </authorList>
    </citation>
    <scope>NUCLEOTIDE SEQUENCE [LARGE SCALE GENOMIC DNA]</scope>
    <source>
        <strain evidence="3">723</strain>
    </source>
</reference>
<dbReference type="AlphaFoldDB" id="A0A269TK30"/>
<evidence type="ECO:0000313" key="3">
    <source>
        <dbReference type="Proteomes" id="UP000216943"/>
    </source>
</evidence>
<accession>A0A269TK30</accession>
<dbReference type="Gene3D" id="2.60.120.380">
    <property type="match status" value="1"/>
</dbReference>
<dbReference type="RefSeq" id="WP_095334377.1">
    <property type="nucleotide sequence ID" value="NZ_NQNY01000001.1"/>
</dbReference>
<protein>
    <submittedName>
        <fullName evidence="2">Uncharacterized protein</fullName>
    </submittedName>
</protein>